<evidence type="ECO:0000313" key="6">
    <source>
        <dbReference type="Proteomes" id="UP001255917"/>
    </source>
</evidence>
<evidence type="ECO:0000313" key="3">
    <source>
        <dbReference type="EMBL" id="MDT8878960.1"/>
    </source>
</evidence>
<dbReference type="InterPro" id="IPR001303">
    <property type="entry name" value="Aldolase_II/adducin_N"/>
</dbReference>
<dbReference type="OrthoDB" id="8859181at2"/>
<gene>
    <name evidence="3" type="ORF">RSO68_05725</name>
    <name evidence="4" type="ORF">SAMN04487956_10642</name>
</gene>
<dbReference type="RefSeq" id="WP_089847606.1">
    <property type="nucleotide sequence ID" value="NZ_FPAQ01000006.1"/>
</dbReference>
<dbReference type="Proteomes" id="UP000199594">
    <property type="component" value="Unassembled WGS sequence"/>
</dbReference>
<sequence>MSTPRETEAGVRRDLAAAYRLIALDGMDDGISTHISARLPDEAPSGEGQKEERERFLLNPFGLRFEEIRADDLVTVAADGTVLDDPTGLGINPAGFTIHSAIHAARPEVACVLHTHTVAGVALSCLAEGLLPLNQWALQFHDRLAYHDYEGIALDLDERQRLTDDLGPHMAMVLRQHGLLTCGRSVGEAFLRMRDLERSCQTQLAAQATRRELLAVSPAMAEHVARQYEAWAESPAGTALAWQAERRRLAPHSDSPDTDRG</sequence>
<dbReference type="Gene3D" id="3.40.225.10">
    <property type="entry name" value="Class II aldolase/adducin N-terminal domain"/>
    <property type="match status" value="1"/>
</dbReference>
<keyword evidence="6" id="KW-1185">Reference proteome</keyword>
<dbReference type="EMBL" id="JAVXUR010000002">
    <property type="protein sequence ID" value="MDT8878960.1"/>
    <property type="molecule type" value="Genomic_DNA"/>
</dbReference>
<accession>A0A1I6YM21</accession>
<evidence type="ECO:0000256" key="1">
    <source>
        <dbReference type="ARBA" id="ARBA00037961"/>
    </source>
</evidence>
<dbReference type="Proteomes" id="UP001255917">
    <property type="component" value="Unassembled WGS sequence"/>
</dbReference>
<dbReference type="AlphaFoldDB" id="A0A1I6YM21"/>
<dbReference type="GO" id="GO:0051015">
    <property type="term" value="F:actin filament binding"/>
    <property type="evidence" value="ECO:0007669"/>
    <property type="project" value="TreeGrafter"/>
</dbReference>
<dbReference type="InterPro" id="IPR036409">
    <property type="entry name" value="Aldolase_II/adducin_N_sf"/>
</dbReference>
<dbReference type="GO" id="GO:0005996">
    <property type="term" value="P:monosaccharide metabolic process"/>
    <property type="evidence" value="ECO:0007669"/>
    <property type="project" value="UniProtKB-ARBA"/>
</dbReference>
<evidence type="ECO:0000313" key="4">
    <source>
        <dbReference type="EMBL" id="SFT51500.1"/>
    </source>
</evidence>
<proteinExistence type="inferred from homology"/>
<reference evidence="4 5" key="1">
    <citation type="submission" date="2016-10" db="EMBL/GenBank/DDBJ databases">
        <authorList>
            <person name="de Groot N.N."/>
        </authorList>
    </citation>
    <scope>NUCLEOTIDE SEQUENCE [LARGE SCALE GENOMIC DNA]</scope>
    <source>
        <strain evidence="4 5">CGMCC 1.6493</strain>
    </source>
</reference>
<comment type="similarity">
    <text evidence="1">Belongs to the aldolase class II family.</text>
</comment>
<dbReference type="PANTHER" id="PTHR10672">
    <property type="entry name" value="ADDUCIN"/>
    <property type="match status" value="1"/>
</dbReference>
<evidence type="ECO:0000259" key="2">
    <source>
        <dbReference type="SMART" id="SM01007"/>
    </source>
</evidence>
<dbReference type="PANTHER" id="PTHR10672:SF3">
    <property type="entry name" value="PROTEIN HU-LI TAI SHAO"/>
    <property type="match status" value="1"/>
</dbReference>
<dbReference type="InterPro" id="IPR051017">
    <property type="entry name" value="Aldolase-II_Adducin_sf"/>
</dbReference>
<organism evidence="4 5">
    <name type="scientific">Halomonas saccharevitans</name>
    <dbReference type="NCBI Taxonomy" id="416872"/>
    <lineage>
        <taxon>Bacteria</taxon>
        <taxon>Pseudomonadati</taxon>
        <taxon>Pseudomonadota</taxon>
        <taxon>Gammaproteobacteria</taxon>
        <taxon>Oceanospirillales</taxon>
        <taxon>Halomonadaceae</taxon>
        <taxon>Halomonas</taxon>
    </lineage>
</organism>
<dbReference type="NCBIfam" id="NF005451">
    <property type="entry name" value="PRK07044.1"/>
    <property type="match status" value="1"/>
</dbReference>
<dbReference type="GO" id="GO:0005856">
    <property type="term" value="C:cytoskeleton"/>
    <property type="evidence" value="ECO:0007669"/>
    <property type="project" value="TreeGrafter"/>
</dbReference>
<dbReference type="SMART" id="SM01007">
    <property type="entry name" value="Aldolase_II"/>
    <property type="match status" value="1"/>
</dbReference>
<feature type="domain" description="Class II aldolase/adducin N-terminal" evidence="2">
    <location>
        <begin position="13"/>
        <end position="204"/>
    </location>
</feature>
<protein>
    <submittedName>
        <fullName evidence="3">Class II aldolase/adducin family protein</fullName>
    </submittedName>
    <submittedName>
        <fullName evidence="4">Ribulose-5-phosphate 4-epimerase/Fuculose-1-phosphate aldolase</fullName>
    </submittedName>
</protein>
<dbReference type="Pfam" id="PF00596">
    <property type="entry name" value="Aldolase_II"/>
    <property type="match status" value="1"/>
</dbReference>
<reference evidence="3" key="3">
    <citation type="submission" date="2024-05" db="EMBL/GenBank/DDBJ databases">
        <title>Substrates and metabolic shifts associated with increased methane emissions in unrestored hypersaline salterns.</title>
        <authorList>
            <person name="Bueno De Mesquita C.P."/>
            <person name="Tringe S.G."/>
        </authorList>
    </citation>
    <scope>NUCLEOTIDE SEQUENCE</scope>
    <source>
        <strain evidence="3">I4</strain>
    </source>
</reference>
<reference evidence="6" key="2">
    <citation type="submission" date="2023-07" db="EMBL/GenBank/DDBJ databases">
        <title>Substrates and metabolic shifts associated with increased methane emissions in unrestored hypersaline salterns.</title>
        <authorList>
            <person name="Bueno De Mesquita C.P."/>
            <person name="Tringe S.G."/>
        </authorList>
    </citation>
    <scope>NUCLEOTIDE SEQUENCE [LARGE SCALE GENOMIC DNA]</scope>
    <source>
        <strain evidence="6">I4</strain>
    </source>
</reference>
<evidence type="ECO:0000313" key="5">
    <source>
        <dbReference type="Proteomes" id="UP000199594"/>
    </source>
</evidence>
<dbReference type="EMBL" id="FPAQ01000006">
    <property type="protein sequence ID" value="SFT51500.1"/>
    <property type="molecule type" value="Genomic_DNA"/>
</dbReference>
<dbReference type="SUPFAM" id="SSF53639">
    <property type="entry name" value="AraD/HMP-PK domain-like"/>
    <property type="match status" value="1"/>
</dbReference>
<name>A0A1I6YM21_9GAMM</name>